<dbReference type="PANTHER" id="PTHR47947">
    <property type="entry name" value="CYTOCHROME P450 82C3-RELATED"/>
    <property type="match status" value="1"/>
</dbReference>
<protein>
    <recommendedName>
        <fullName evidence="8">Cytochrome P450</fullName>
    </recommendedName>
</protein>
<keyword evidence="4" id="KW-0408">Iron</keyword>
<gene>
    <name evidence="6" type="ORF">P3X46_032749</name>
</gene>
<dbReference type="InterPro" id="IPR050651">
    <property type="entry name" value="Plant_Cytochrome_P450_Monoox"/>
</dbReference>
<dbReference type="SUPFAM" id="SSF48264">
    <property type="entry name" value="Cytochrome P450"/>
    <property type="match status" value="1"/>
</dbReference>
<keyword evidence="5" id="KW-0503">Monooxygenase</keyword>
<dbReference type="EMBL" id="JARPOI010000018">
    <property type="protein sequence ID" value="KAJ9135580.1"/>
    <property type="molecule type" value="Genomic_DNA"/>
</dbReference>
<proteinExistence type="predicted"/>
<keyword evidence="3" id="KW-0560">Oxidoreductase</keyword>
<name>A0ABQ9KE84_HEVBR</name>
<dbReference type="PRINTS" id="PR00385">
    <property type="entry name" value="P450"/>
</dbReference>
<evidence type="ECO:0000313" key="7">
    <source>
        <dbReference type="Proteomes" id="UP001174677"/>
    </source>
</evidence>
<dbReference type="InterPro" id="IPR001128">
    <property type="entry name" value="Cyt_P450"/>
</dbReference>
<dbReference type="Pfam" id="PF00067">
    <property type="entry name" value="p450"/>
    <property type="match status" value="1"/>
</dbReference>
<evidence type="ECO:0000256" key="5">
    <source>
        <dbReference type="ARBA" id="ARBA00023033"/>
    </source>
</evidence>
<evidence type="ECO:0000256" key="1">
    <source>
        <dbReference type="ARBA" id="ARBA00022617"/>
    </source>
</evidence>
<comment type="caution">
    <text evidence="6">The sequence shown here is derived from an EMBL/GenBank/DDBJ whole genome shotgun (WGS) entry which is preliminary data.</text>
</comment>
<dbReference type="PANTHER" id="PTHR47947:SF8">
    <property type="entry name" value="CYTOCHROME P450 82C4-LIKE"/>
    <property type="match status" value="1"/>
</dbReference>
<evidence type="ECO:0000256" key="3">
    <source>
        <dbReference type="ARBA" id="ARBA00023002"/>
    </source>
</evidence>
<keyword evidence="7" id="KW-1185">Reference proteome</keyword>
<evidence type="ECO:0008006" key="8">
    <source>
        <dbReference type="Google" id="ProtNLM"/>
    </source>
</evidence>
<dbReference type="Proteomes" id="UP001174677">
    <property type="component" value="Chromosome 18"/>
</dbReference>
<evidence type="ECO:0000256" key="4">
    <source>
        <dbReference type="ARBA" id="ARBA00023004"/>
    </source>
</evidence>
<reference evidence="6 7" key="1">
    <citation type="journal article" date="2023" name="Plant Biotechnol. J.">
        <title>Chromosome-level wild Hevea brasiliensis genome provides new tools for genomic-assisted breeding and valuable loci to elevate rubber yield.</title>
        <authorList>
            <person name="Cheng H."/>
            <person name="Song X."/>
            <person name="Hu Y."/>
            <person name="Wu T."/>
            <person name="Yang Q."/>
            <person name="An Z."/>
            <person name="Feng S."/>
            <person name="Deng Z."/>
            <person name="Wu W."/>
            <person name="Zeng X."/>
            <person name="Tu M."/>
            <person name="Wang X."/>
            <person name="Huang H."/>
        </authorList>
    </citation>
    <scope>NUCLEOTIDE SEQUENCE [LARGE SCALE GENOMIC DNA]</scope>
    <source>
        <strain evidence="6">MT/VB/25A 57/8</strain>
    </source>
</reference>
<dbReference type="PRINTS" id="PR00463">
    <property type="entry name" value="EP450I"/>
</dbReference>
<dbReference type="Gene3D" id="1.10.630.10">
    <property type="entry name" value="Cytochrome P450"/>
    <property type="match status" value="1"/>
</dbReference>
<dbReference type="InterPro" id="IPR036396">
    <property type="entry name" value="Cyt_P450_sf"/>
</dbReference>
<keyword evidence="2" id="KW-0479">Metal-binding</keyword>
<dbReference type="InterPro" id="IPR002401">
    <property type="entry name" value="Cyt_P450_E_grp-I"/>
</dbReference>
<keyword evidence="1" id="KW-0349">Heme</keyword>
<sequence length="357" mass="40699">MADELGPIFSIRLGIHRAVVVSNWKVAKECFTTNDKVFLARPKSLAVKIMGYDHAMLGFAPYGQYWRDMRKLAVVELLSNRRLQLLRHVRDTETNFFIKTLYQESVKNGGRAVVEMKERFEDLAVNIIAKKVSGKRYSGGSNGIKDKESRQFCKALKDFFYLTGLFLASDTVPFLGWLDLVKGYVGDMKRTAKEMDEVLGRWVKKHREQRLKGGIKEEEQDFIHVMLSVMDDGKISANEIDNIIKGTCLSLILGGNDTTVITLTWALSLLLNNRIVLKKAQDELDIQVGKHQRVEESHVKNLVYLQAIVKETLRLYPATPLSVQREAMEDCMIAGFHIPAGTRLFVNLWKLHRDPSI</sequence>
<evidence type="ECO:0000313" key="6">
    <source>
        <dbReference type="EMBL" id="KAJ9135580.1"/>
    </source>
</evidence>
<accession>A0ABQ9KE84</accession>
<evidence type="ECO:0000256" key="2">
    <source>
        <dbReference type="ARBA" id="ARBA00022723"/>
    </source>
</evidence>
<organism evidence="6 7">
    <name type="scientific">Hevea brasiliensis</name>
    <name type="common">Para rubber tree</name>
    <name type="synonym">Siphonia brasiliensis</name>
    <dbReference type="NCBI Taxonomy" id="3981"/>
    <lineage>
        <taxon>Eukaryota</taxon>
        <taxon>Viridiplantae</taxon>
        <taxon>Streptophyta</taxon>
        <taxon>Embryophyta</taxon>
        <taxon>Tracheophyta</taxon>
        <taxon>Spermatophyta</taxon>
        <taxon>Magnoliopsida</taxon>
        <taxon>eudicotyledons</taxon>
        <taxon>Gunneridae</taxon>
        <taxon>Pentapetalae</taxon>
        <taxon>rosids</taxon>
        <taxon>fabids</taxon>
        <taxon>Malpighiales</taxon>
        <taxon>Euphorbiaceae</taxon>
        <taxon>Crotonoideae</taxon>
        <taxon>Micrandreae</taxon>
        <taxon>Hevea</taxon>
    </lineage>
</organism>